<keyword evidence="1" id="KW-0812">Transmembrane</keyword>
<evidence type="ECO:0000313" key="2">
    <source>
        <dbReference type="EMBL" id="ETX04749.1"/>
    </source>
</evidence>
<dbReference type="AlphaFoldDB" id="W4M327"/>
<dbReference type="Proteomes" id="UP000019140">
    <property type="component" value="Unassembled WGS sequence"/>
</dbReference>
<reference evidence="2 3" key="1">
    <citation type="journal article" date="2014" name="Nature">
        <title>An environmental bacterial taxon with a large and distinct metabolic repertoire.</title>
        <authorList>
            <person name="Wilson M.C."/>
            <person name="Mori T."/>
            <person name="Ruckert C."/>
            <person name="Uria A.R."/>
            <person name="Helf M.J."/>
            <person name="Takada K."/>
            <person name="Gernert C."/>
            <person name="Steffens U.A."/>
            <person name="Heycke N."/>
            <person name="Schmitt S."/>
            <person name="Rinke C."/>
            <person name="Helfrich E.J."/>
            <person name="Brachmann A.O."/>
            <person name="Gurgui C."/>
            <person name="Wakimoto T."/>
            <person name="Kracht M."/>
            <person name="Crusemann M."/>
            <person name="Hentschel U."/>
            <person name="Abe I."/>
            <person name="Matsunaga S."/>
            <person name="Kalinowski J."/>
            <person name="Takeyama H."/>
            <person name="Piel J."/>
        </authorList>
    </citation>
    <scope>NUCLEOTIDE SEQUENCE [LARGE SCALE GENOMIC DNA]</scope>
    <source>
        <strain evidence="3">TSY2</strain>
    </source>
</reference>
<name>W4M327_9BACT</name>
<gene>
    <name evidence="2" type="ORF">ETSY2_27045</name>
</gene>
<proteinExistence type="predicted"/>
<keyword evidence="3" id="KW-1185">Reference proteome</keyword>
<evidence type="ECO:0008006" key="4">
    <source>
        <dbReference type="Google" id="ProtNLM"/>
    </source>
</evidence>
<comment type="caution">
    <text evidence="2">The sequence shown here is derived from an EMBL/GenBank/DDBJ whole genome shotgun (WGS) entry which is preliminary data.</text>
</comment>
<keyword evidence="1" id="KW-1133">Transmembrane helix</keyword>
<evidence type="ECO:0000256" key="1">
    <source>
        <dbReference type="SAM" id="Phobius"/>
    </source>
</evidence>
<dbReference type="HOGENOM" id="CLU_1575629_0_0_7"/>
<sequence>MTFVACRECQQEVSQIARKCPHCRAPNPGRADWQGTGREWKSSTTIWGYPLVHIAYGRNPQGKLRVAKGVIAIGQFAIGLIAIAQFGVGFLFGFGQFMLALSAFAQVAVTPTIGIGQLATGYIALGQIALGYYALGYYALGIYGWGVNHRDIEALTFFAHYLPFLRAPE</sequence>
<accession>W4M327</accession>
<protein>
    <recommendedName>
        <fullName evidence="4">Zinc ribbon domain-containing protein</fullName>
    </recommendedName>
</protein>
<evidence type="ECO:0000313" key="3">
    <source>
        <dbReference type="Proteomes" id="UP000019140"/>
    </source>
</evidence>
<keyword evidence="1" id="KW-0472">Membrane</keyword>
<organism evidence="2 3">
    <name type="scientific">Candidatus Entotheonella gemina</name>
    <dbReference type="NCBI Taxonomy" id="1429439"/>
    <lineage>
        <taxon>Bacteria</taxon>
        <taxon>Pseudomonadati</taxon>
        <taxon>Nitrospinota/Tectimicrobiota group</taxon>
        <taxon>Candidatus Tectimicrobiota</taxon>
        <taxon>Candidatus Entotheonellia</taxon>
        <taxon>Candidatus Entotheonellales</taxon>
        <taxon>Candidatus Entotheonellaceae</taxon>
        <taxon>Candidatus Entotheonella</taxon>
    </lineage>
</organism>
<feature type="transmembrane region" description="Helical" evidence="1">
    <location>
        <begin position="66"/>
        <end position="84"/>
    </location>
</feature>
<dbReference type="EMBL" id="AZHX01001136">
    <property type="protein sequence ID" value="ETX04749.1"/>
    <property type="molecule type" value="Genomic_DNA"/>
</dbReference>